<protein>
    <submittedName>
        <fullName evidence="1">Uncharacterized protein</fullName>
    </submittedName>
</protein>
<organism evidence="1">
    <name type="scientific">marine sediment metagenome</name>
    <dbReference type="NCBI Taxonomy" id="412755"/>
    <lineage>
        <taxon>unclassified sequences</taxon>
        <taxon>metagenomes</taxon>
        <taxon>ecological metagenomes</taxon>
    </lineage>
</organism>
<name>X1AAR2_9ZZZZ</name>
<accession>X1AAR2</accession>
<sequence length="69" mass="7561">MSNTTPLQTIMVPNVVIKEGIPNFNVTTPFKAPIPQQKIKETMVASKTWHPVSISIIVTMGARAKTEPT</sequence>
<dbReference type="EMBL" id="BART01007999">
    <property type="protein sequence ID" value="GAG67062.1"/>
    <property type="molecule type" value="Genomic_DNA"/>
</dbReference>
<comment type="caution">
    <text evidence="1">The sequence shown here is derived from an EMBL/GenBank/DDBJ whole genome shotgun (WGS) entry which is preliminary data.</text>
</comment>
<reference evidence="1" key="1">
    <citation type="journal article" date="2014" name="Front. Microbiol.">
        <title>High frequency of phylogenetically diverse reductive dehalogenase-homologous genes in deep subseafloor sedimentary metagenomes.</title>
        <authorList>
            <person name="Kawai M."/>
            <person name="Futagami T."/>
            <person name="Toyoda A."/>
            <person name="Takaki Y."/>
            <person name="Nishi S."/>
            <person name="Hori S."/>
            <person name="Arai W."/>
            <person name="Tsubouchi T."/>
            <person name="Morono Y."/>
            <person name="Uchiyama I."/>
            <person name="Ito T."/>
            <person name="Fujiyama A."/>
            <person name="Inagaki F."/>
            <person name="Takami H."/>
        </authorList>
    </citation>
    <scope>NUCLEOTIDE SEQUENCE</scope>
    <source>
        <strain evidence="1">Expedition CK06-06</strain>
    </source>
</reference>
<dbReference type="AlphaFoldDB" id="X1AAR2"/>
<evidence type="ECO:0000313" key="1">
    <source>
        <dbReference type="EMBL" id="GAG67062.1"/>
    </source>
</evidence>
<feature type="non-terminal residue" evidence="1">
    <location>
        <position position="69"/>
    </location>
</feature>
<gene>
    <name evidence="1" type="ORF">S01H4_18081</name>
</gene>
<proteinExistence type="predicted"/>